<feature type="compositionally biased region" description="Gly residues" evidence="3">
    <location>
        <begin position="412"/>
        <end position="424"/>
    </location>
</feature>
<dbReference type="OrthoDB" id="7762442at2"/>
<dbReference type="Proteomes" id="UP000199054">
    <property type="component" value="Unassembled WGS sequence"/>
</dbReference>
<feature type="region of interest" description="Disordered" evidence="3">
    <location>
        <begin position="398"/>
        <end position="480"/>
    </location>
</feature>
<evidence type="ECO:0000313" key="5">
    <source>
        <dbReference type="Proteomes" id="UP000199054"/>
    </source>
</evidence>
<dbReference type="PANTHER" id="PTHR38340:SF1">
    <property type="entry name" value="S-LAYER PROTEIN"/>
    <property type="match status" value="1"/>
</dbReference>
<evidence type="ECO:0000313" key="4">
    <source>
        <dbReference type="EMBL" id="SEN59097.1"/>
    </source>
</evidence>
<dbReference type="Pfam" id="PF00353">
    <property type="entry name" value="HemolysinCabind"/>
    <property type="match status" value="7"/>
</dbReference>
<protein>
    <submittedName>
        <fullName evidence="4">Ca2+-binding protein, RTX toxin-related</fullName>
    </submittedName>
</protein>
<evidence type="ECO:0000256" key="2">
    <source>
        <dbReference type="ARBA" id="ARBA00022525"/>
    </source>
</evidence>
<gene>
    <name evidence="4" type="ORF">SAMN04489859_101075</name>
</gene>
<evidence type="ECO:0000256" key="1">
    <source>
        <dbReference type="ARBA" id="ARBA00004613"/>
    </source>
</evidence>
<name>A0A1H8HSN0_9RHOB</name>
<accession>A0A1H8HSN0</accession>
<proteinExistence type="predicted"/>
<dbReference type="InterPro" id="IPR001343">
    <property type="entry name" value="Hemolysn_Ca-bd"/>
</dbReference>
<dbReference type="EMBL" id="FODE01000010">
    <property type="protein sequence ID" value="SEN59097.1"/>
    <property type="molecule type" value="Genomic_DNA"/>
</dbReference>
<keyword evidence="5" id="KW-1185">Reference proteome</keyword>
<evidence type="ECO:0000256" key="3">
    <source>
        <dbReference type="SAM" id="MobiDB-lite"/>
    </source>
</evidence>
<dbReference type="InterPro" id="IPR018511">
    <property type="entry name" value="Hemolysin-typ_Ca-bd_CS"/>
</dbReference>
<dbReference type="GO" id="GO:0005509">
    <property type="term" value="F:calcium ion binding"/>
    <property type="evidence" value="ECO:0007669"/>
    <property type="project" value="InterPro"/>
</dbReference>
<dbReference type="PROSITE" id="PS00330">
    <property type="entry name" value="HEMOLYSIN_CALCIUM"/>
    <property type="match status" value="11"/>
</dbReference>
<feature type="compositionally biased region" description="Low complexity" evidence="3">
    <location>
        <begin position="461"/>
        <end position="480"/>
    </location>
</feature>
<dbReference type="GO" id="GO:0005576">
    <property type="term" value="C:extracellular region"/>
    <property type="evidence" value="ECO:0007669"/>
    <property type="project" value="UniProtKB-SubCell"/>
</dbReference>
<dbReference type="SUPFAM" id="SSF51120">
    <property type="entry name" value="beta-Roll"/>
    <property type="match status" value="3"/>
</dbReference>
<dbReference type="PRINTS" id="PR00313">
    <property type="entry name" value="CABNDNGRPT"/>
</dbReference>
<keyword evidence="2" id="KW-0964">Secreted</keyword>
<dbReference type="STRING" id="34002.SAMN04489859_101075"/>
<dbReference type="InterPro" id="IPR050557">
    <property type="entry name" value="RTX_toxin/Mannuronan_C5-epim"/>
</dbReference>
<organism evidence="4 5">
    <name type="scientific">Paracoccus alcaliphilus</name>
    <dbReference type="NCBI Taxonomy" id="34002"/>
    <lineage>
        <taxon>Bacteria</taxon>
        <taxon>Pseudomonadati</taxon>
        <taxon>Pseudomonadota</taxon>
        <taxon>Alphaproteobacteria</taxon>
        <taxon>Rhodobacterales</taxon>
        <taxon>Paracoccaceae</taxon>
        <taxon>Paracoccus</taxon>
    </lineage>
</organism>
<comment type="subcellular location">
    <subcellularLocation>
        <location evidence="1">Secreted</location>
    </subcellularLocation>
</comment>
<reference evidence="4 5" key="1">
    <citation type="submission" date="2016-10" db="EMBL/GenBank/DDBJ databases">
        <authorList>
            <person name="de Groot N.N."/>
        </authorList>
    </citation>
    <scope>NUCLEOTIDE SEQUENCE [LARGE SCALE GENOMIC DNA]</scope>
    <source>
        <strain evidence="4 5">DSM 8512</strain>
    </source>
</reference>
<dbReference type="Gene3D" id="2.150.10.10">
    <property type="entry name" value="Serralysin-like metalloprotease, C-terminal"/>
    <property type="match status" value="5"/>
</dbReference>
<dbReference type="PANTHER" id="PTHR38340">
    <property type="entry name" value="S-LAYER PROTEIN"/>
    <property type="match status" value="1"/>
</dbReference>
<dbReference type="InterPro" id="IPR011049">
    <property type="entry name" value="Serralysin-like_metalloprot_C"/>
</dbReference>
<sequence length="706" mass="71874">MANAVLPAGDVMSRAVSSPLPVLTGLDLPDVIDLGDSWGEAVFTVSATDDFGIDQAVIWLDRDVEWEYGSSNLIVLSGYFDSWDDGTSSASSWIQPTSRSGTVDIDRVVLSDLEGNSITYTNEDLRGLGFKTSFQMVNGSNMPPPVAHVTVSIPDRIEIREGETIDAVLRFNGMTNHWVSYSYGISTIGGTASANDLGALSGSGSLSIASTSPTNRSTSFQIRANRDGIAEDTETAYLTIDLGGNMTFADGGSMKVIEIAIIDDNKTIGTVRNDILYGTAGADEFAGGAGNDIYHVTAGDNILELEGNGIDHVVAGIDWTLGRHIENLTLTGSSNINGRGNALANQLIGNSGNNKLEGFAGNDRLRGGAGNDTLLGGNGDDTLLGEAGNDLLRGGAGNDTLRGGAGNDRLEGGGGNDLLEGGAGNDTLIGGAGDDRMNGGQGDDLLNGGAGSDRLVGGAGNDTLNGNGGDDVLNGGAGNDRLNGGAGDDLLNGAGGNDTLMGGAGSDTLNGGAGADSLVGGAGNDVLSGGNGHDHLNGGNGNDRLEGGAGMDTLLGGNGNDLLLGGAGADRLLGGAGSDTLNGGVGRDVLIGGAGADMLYGGEDRLRDVFVFEKAADFGSGGQLDQIFDFVSGIDVIDISGIDANSRRAGHQDFAFGGTEAGANSVWYAQRGDDLMVQGDRNGDGRADFAFWVRDLDRLTADDFIL</sequence>
<dbReference type="AlphaFoldDB" id="A0A1H8HSN0"/>